<dbReference type="PRINTS" id="PR01434">
    <property type="entry name" value="NADHDHGNASE5"/>
</dbReference>
<evidence type="ECO:0000256" key="3">
    <source>
        <dbReference type="ARBA" id="ARBA00022449"/>
    </source>
</evidence>
<dbReference type="PANTHER" id="PTHR43373">
    <property type="entry name" value="NA(+)/H(+) ANTIPORTER SUBUNIT"/>
    <property type="match status" value="1"/>
</dbReference>
<gene>
    <name evidence="15" type="primary">mrpA</name>
    <name evidence="15" type="synonym">mnhA</name>
    <name evidence="15" type="ORF">YM304_38020</name>
</gene>
<feature type="transmembrane region" description="Helical" evidence="10">
    <location>
        <begin position="440"/>
        <end position="458"/>
    </location>
</feature>
<organism evidence="15 16">
    <name type="scientific">Ilumatobacter coccineus (strain NBRC 103263 / KCTC 29153 / YM16-304)</name>
    <dbReference type="NCBI Taxonomy" id="1313172"/>
    <lineage>
        <taxon>Bacteria</taxon>
        <taxon>Bacillati</taxon>
        <taxon>Actinomycetota</taxon>
        <taxon>Acidimicrobiia</taxon>
        <taxon>Acidimicrobiales</taxon>
        <taxon>Ilumatobacteraceae</taxon>
        <taxon>Ilumatobacter</taxon>
    </lineage>
</organism>
<dbReference type="PANTHER" id="PTHR43373:SF1">
    <property type="entry name" value="NA(+)_H(+) ANTIPORTER SUBUNIT A"/>
    <property type="match status" value="1"/>
</dbReference>
<feature type="transmembrane region" description="Helical" evidence="10">
    <location>
        <begin position="314"/>
        <end position="337"/>
    </location>
</feature>
<keyword evidence="5 9" id="KW-0812">Transmembrane</keyword>
<feature type="transmembrane region" description="Helical" evidence="10">
    <location>
        <begin position="398"/>
        <end position="420"/>
    </location>
</feature>
<dbReference type="GO" id="GO:0005886">
    <property type="term" value="C:plasma membrane"/>
    <property type="evidence" value="ECO:0007669"/>
    <property type="project" value="UniProtKB-SubCell"/>
</dbReference>
<dbReference type="Proteomes" id="UP000011863">
    <property type="component" value="Chromosome"/>
</dbReference>
<evidence type="ECO:0000256" key="1">
    <source>
        <dbReference type="ARBA" id="ARBA00004651"/>
    </source>
</evidence>
<feature type="transmembrane region" description="Helical" evidence="10">
    <location>
        <begin position="722"/>
        <end position="740"/>
    </location>
</feature>
<feature type="domain" description="NADH-Ubiquinone oxidoreductase (complex I) chain 5 N-terminal" evidence="12">
    <location>
        <begin position="59"/>
        <end position="106"/>
    </location>
</feature>
<comment type="subcellular location">
    <subcellularLocation>
        <location evidence="1">Cell membrane</location>
        <topology evidence="1">Multi-pass membrane protein</topology>
    </subcellularLocation>
    <subcellularLocation>
        <location evidence="9">Membrane</location>
        <topology evidence="9">Multi-pass membrane protein</topology>
    </subcellularLocation>
</comment>
<dbReference type="EMBL" id="AP012057">
    <property type="protein sequence ID" value="BAN04116.1"/>
    <property type="molecule type" value="Genomic_DNA"/>
</dbReference>
<evidence type="ECO:0000256" key="8">
    <source>
        <dbReference type="ARBA" id="ARBA00023136"/>
    </source>
</evidence>
<keyword evidence="3" id="KW-0050">Antiport</keyword>
<feature type="transmembrane region" description="Helical" evidence="10">
    <location>
        <begin position="231"/>
        <end position="255"/>
    </location>
</feature>
<keyword evidence="4" id="KW-1003">Cell membrane</keyword>
<evidence type="ECO:0000259" key="13">
    <source>
        <dbReference type="Pfam" id="PF13244"/>
    </source>
</evidence>
<proteinExistence type="predicted"/>
<keyword evidence="6 10" id="KW-1133">Transmembrane helix</keyword>
<feature type="transmembrane region" description="Helical" evidence="10">
    <location>
        <begin position="191"/>
        <end position="210"/>
    </location>
</feature>
<sequence length="750" mass="77174">MIPGVLALHLVATLVLIGTRDRFGRGVFAVAAAAPLVAAVWSLSLLTRGVTSTTSFTWVEGLDLDLAFRVDALSALLSFIVSGIGVLVFVYAAGYFSSTTREIGRFAATLLAFSTAMLGLVWADSVWTLFVFWELTSITSFLLVGHKHADPAARVAARRALLITASGGLALLAGLLVYADGASTRLRDLEVSTGTGATVAAVLVLVAAATKSAQTPFHVWLPGAMSAPTPVSAYLHSATMVKAGIIVLALLQPALADTGPWTPLGLAFGFSSMLWGAIGALRHVDAKLILAWGTVSQLGLMFALLSIGSAKATFAALSILVAHAVFKAALFMVVGEIDVRTGTRDVRELSGLWRSMPLAFGVALVSALSMAGVPPLLGFPAKEAAVEAGLGLSGGERVVVLVGVVGGSILTVAYTARFLLATFGSTRLPATPVADRRTPMAVTSAVLGVASVVGFVFLGDVGDIVRDAAVLIDPKAEVYSLIRWPGLTTAFVLSIVIVVVGTLVGLPLARVVDRVPRPFGADTVDATIHGVLRLARSVTGRIQHGSLPVYMVTGVFVAGLAALPFAGEIDPKVLVVWDHPMQGVLGLLVVVGAFGTVMVRGRLAAAFGLGAIGFGVAGLFVVEGAPDLALTQLLVETVVVVGFVVGLGRLRTEFPAVSGPWRSTRIAVSVLIGAAVSVGLAASASRPSGEPPLAELSDEAVSTGKGNNVVNVILTDMRALDTLGEIVVLVAVAVGMVSLARSASNDREAA</sequence>
<dbReference type="Pfam" id="PF00361">
    <property type="entry name" value="Proton_antipo_M"/>
    <property type="match status" value="1"/>
</dbReference>
<feature type="transmembrane region" description="Helical" evidence="10">
    <location>
        <begin position="129"/>
        <end position="148"/>
    </location>
</feature>
<evidence type="ECO:0000259" key="14">
    <source>
        <dbReference type="Pfam" id="PF20501"/>
    </source>
</evidence>
<dbReference type="Gene3D" id="1.20.120.1200">
    <property type="entry name" value="NADH-ubiquinone/plastoquinone oxidoreductase chain 6, subunit NuoJ"/>
    <property type="match status" value="1"/>
</dbReference>
<dbReference type="Pfam" id="PF00662">
    <property type="entry name" value="Proton_antipo_N"/>
    <property type="match status" value="1"/>
</dbReference>
<evidence type="ECO:0000256" key="10">
    <source>
        <dbReference type="SAM" id="Phobius"/>
    </source>
</evidence>
<feature type="transmembrane region" description="Helical" evidence="10">
    <location>
        <begin position="72"/>
        <end position="96"/>
    </location>
</feature>
<dbReference type="InterPro" id="IPR001516">
    <property type="entry name" value="Proton_antipo_N"/>
</dbReference>
<feature type="transmembrane region" description="Helical" evidence="10">
    <location>
        <begin position="487"/>
        <end position="509"/>
    </location>
</feature>
<dbReference type="GO" id="GO:0015297">
    <property type="term" value="F:antiporter activity"/>
    <property type="evidence" value="ECO:0007669"/>
    <property type="project" value="UniProtKB-KW"/>
</dbReference>
<keyword evidence="8 10" id="KW-0472">Membrane</keyword>
<dbReference type="Pfam" id="PF20501">
    <property type="entry name" value="MbhE"/>
    <property type="match status" value="1"/>
</dbReference>
<dbReference type="AlphaFoldDB" id="A0A6C7EJH6"/>
<evidence type="ECO:0000256" key="7">
    <source>
        <dbReference type="ARBA" id="ARBA00023065"/>
    </source>
</evidence>
<dbReference type="KEGG" id="aym:YM304_38020"/>
<evidence type="ECO:0000256" key="2">
    <source>
        <dbReference type="ARBA" id="ARBA00022448"/>
    </source>
</evidence>
<evidence type="ECO:0000256" key="5">
    <source>
        <dbReference type="ARBA" id="ARBA00022692"/>
    </source>
</evidence>
<keyword evidence="2" id="KW-0813">Transport</keyword>
<dbReference type="InterPro" id="IPR001750">
    <property type="entry name" value="ND/Mrp_TM"/>
</dbReference>
<feature type="transmembrane region" description="Helical" evidence="10">
    <location>
        <begin position="288"/>
        <end position="308"/>
    </location>
</feature>
<evidence type="ECO:0000256" key="4">
    <source>
        <dbReference type="ARBA" id="ARBA00022475"/>
    </source>
</evidence>
<dbReference type="OrthoDB" id="9811798at2"/>
<feature type="domain" description="MrpA C-terminal/MbhE" evidence="14">
    <location>
        <begin position="664"/>
        <end position="742"/>
    </location>
</feature>
<feature type="domain" description="NADH:quinone oxidoreductase/Mrp antiporter transmembrane" evidence="11">
    <location>
        <begin position="123"/>
        <end position="395"/>
    </location>
</feature>
<feature type="transmembrane region" description="Helical" evidence="10">
    <location>
        <begin position="547"/>
        <end position="567"/>
    </location>
</feature>
<dbReference type="GO" id="GO:0006811">
    <property type="term" value="P:monoatomic ion transport"/>
    <property type="evidence" value="ECO:0007669"/>
    <property type="project" value="UniProtKB-KW"/>
</dbReference>
<dbReference type="RefSeq" id="WP_015443363.1">
    <property type="nucleotide sequence ID" value="NC_020520.1"/>
</dbReference>
<evidence type="ECO:0000313" key="15">
    <source>
        <dbReference type="EMBL" id="BAN04116.1"/>
    </source>
</evidence>
<evidence type="ECO:0000256" key="6">
    <source>
        <dbReference type="ARBA" id="ARBA00022989"/>
    </source>
</evidence>
<protein>
    <submittedName>
        <fullName evidence="15">Na(+)/H(+) antiporter subunit A</fullName>
    </submittedName>
</protein>
<feature type="transmembrane region" description="Helical" evidence="10">
    <location>
        <begin position="261"/>
        <end position="281"/>
    </location>
</feature>
<keyword evidence="16" id="KW-1185">Reference proteome</keyword>
<name>A0A6C7EJH6_ILUCY</name>
<feature type="transmembrane region" description="Helical" evidence="10">
    <location>
        <begin position="160"/>
        <end position="179"/>
    </location>
</feature>
<dbReference type="Pfam" id="PF13244">
    <property type="entry name" value="MbhD"/>
    <property type="match status" value="1"/>
</dbReference>
<feature type="transmembrane region" description="Helical" evidence="10">
    <location>
        <begin position="579"/>
        <end position="597"/>
    </location>
</feature>
<accession>A0A6C7EJH6</accession>
<evidence type="ECO:0000259" key="11">
    <source>
        <dbReference type="Pfam" id="PF00361"/>
    </source>
</evidence>
<dbReference type="InterPro" id="IPR025383">
    <property type="entry name" value="MrpA_C/MbhD"/>
</dbReference>
<evidence type="ECO:0000313" key="16">
    <source>
        <dbReference type="Proteomes" id="UP000011863"/>
    </source>
</evidence>
<reference evidence="15 16" key="1">
    <citation type="journal article" date="2013" name="Int. J. Syst. Evol. Microbiol.">
        <title>Ilumatobacter nonamiense sp. nov. and Ilumatobacter coccineum sp. nov., isolated from seashore sand.</title>
        <authorList>
            <person name="Matsumoto A."/>
            <person name="Kasai H."/>
            <person name="Matsuo Y."/>
            <person name="Shizuri Y."/>
            <person name="Ichikawa N."/>
            <person name="Fujita N."/>
            <person name="Omura S."/>
            <person name="Takahashi Y."/>
        </authorList>
    </citation>
    <scope>NUCLEOTIDE SEQUENCE [LARGE SCALE GENOMIC DNA]</scope>
    <source>
        <strain evidence="16">NBRC 103263 / KCTC 29153 / YM16-304</strain>
    </source>
</reference>
<dbReference type="InterPro" id="IPR042106">
    <property type="entry name" value="Nuo/plastoQ_OxRdtase_6_NuoJ"/>
</dbReference>
<feature type="transmembrane region" description="Helical" evidence="10">
    <location>
        <begin position="666"/>
        <end position="684"/>
    </location>
</feature>
<keyword evidence="7" id="KW-0406">Ion transport</keyword>
<evidence type="ECO:0000259" key="12">
    <source>
        <dbReference type="Pfam" id="PF00662"/>
    </source>
</evidence>
<feature type="domain" description="MrpA C-terminal/MbhD" evidence="13">
    <location>
        <begin position="587"/>
        <end position="651"/>
    </location>
</feature>
<evidence type="ECO:0000256" key="9">
    <source>
        <dbReference type="RuleBase" id="RU000320"/>
    </source>
</evidence>
<feature type="transmembrane region" description="Helical" evidence="10">
    <location>
        <begin position="358"/>
        <end position="378"/>
    </location>
</feature>
<feature type="transmembrane region" description="Helical" evidence="10">
    <location>
        <begin position="604"/>
        <end position="622"/>
    </location>
</feature>
<dbReference type="InterPro" id="IPR046806">
    <property type="entry name" value="MrpA_C/MbhE"/>
</dbReference>
<feature type="transmembrane region" description="Helical" evidence="10">
    <location>
        <begin position="628"/>
        <end position="645"/>
    </location>
</feature>
<feature type="transmembrane region" description="Helical" evidence="10">
    <location>
        <begin position="103"/>
        <end position="123"/>
    </location>
</feature>
<dbReference type="InterPro" id="IPR050616">
    <property type="entry name" value="CPA3_Na-H_Antiporter_A"/>
</dbReference>